<proteinExistence type="predicted"/>
<evidence type="ECO:0000259" key="1">
    <source>
        <dbReference type="Pfam" id="PF01850"/>
    </source>
</evidence>
<protein>
    <submittedName>
        <fullName evidence="2">PIN domain-containing protein</fullName>
    </submittedName>
</protein>
<dbReference type="Proteomes" id="UP000664417">
    <property type="component" value="Unassembled WGS sequence"/>
</dbReference>
<dbReference type="RefSeq" id="WP_207860093.1">
    <property type="nucleotide sequence ID" value="NZ_JAFREP010000015.1"/>
</dbReference>
<organism evidence="2 3">
    <name type="scientific">Acanthopleuribacter pedis</name>
    <dbReference type="NCBI Taxonomy" id="442870"/>
    <lineage>
        <taxon>Bacteria</taxon>
        <taxon>Pseudomonadati</taxon>
        <taxon>Acidobacteriota</taxon>
        <taxon>Holophagae</taxon>
        <taxon>Acanthopleuribacterales</taxon>
        <taxon>Acanthopleuribacteraceae</taxon>
        <taxon>Acanthopleuribacter</taxon>
    </lineage>
</organism>
<dbReference type="Gene3D" id="3.40.50.1010">
    <property type="entry name" value="5'-nuclease"/>
    <property type="match status" value="1"/>
</dbReference>
<evidence type="ECO:0000313" key="2">
    <source>
        <dbReference type="EMBL" id="MBO1320142.1"/>
    </source>
</evidence>
<evidence type="ECO:0000313" key="3">
    <source>
        <dbReference type="Proteomes" id="UP000664417"/>
    </source>
</evidence>
<dbReference type="EMBL" id="JAFREP010000015">
    <property type="protein sequence ID" value="MBO1320142.1"/>
    <property type="molecule type" value="Genomic_DNA"/>
</dbReference>
<accession>A0A8J7Q9E2</accession>
<keyword evidence="3" id="KW-1185">Reference proteome</keyword>
<gene>
    <name evidence="2" type="ORF">J3U88_16825</name>
</gene>
<feature type="domain" description="PIN" evidence="1">
    <location>
        <begin position="5"/>
        <end position="119"/>
    </location>
</feature>
<dbReference type="SUPFAM" id="SSF88723">
    <property type="entry name" value="PIN domain-like"/>
    <property type="match status" value="1"/>
</dbReference>
<reference evidence="2" key="1">
    <citation type="submission" date="2021-03" db="EMBL/GenBank/DDBJ databases">
        <authorList>
            <person name="Wang G."/>
        </authorList>
    </citation>
    <scope>NUCLEOTIDE SEQUENCE</scope>
    <source>
        <strain evidence="2">KCTC 12899</strain>
    </source>
</reference>
<comment type="caution">
    <text evidence="2">The sequence shown here is derived from an EMBL/GenBank/DDBJ whole genome shotgun (WGS) entry which is preliminary data.</text>
</comment>
<dbReference type="Pfam" id="PF01850">
    <property type="entry name" value="PIN"/>
    <property type="match status" value="1"/>
</dbReference>
<sequence length="141" mass="15615">MVGRYFIDTGIFLASFDESNPGRCEIARKLIGTALAEHVGIISYQIVEEVLTLVLDRFEVKLSQPDAESYLERVLLPLCEVYPTSELYQSALSLADERKLSCRDALVVAAARWGSCRVLFSEKFRSGGQIGALALHDPFTA</sequence>
<dbReference type="AlphaFoldDB" id="A0A8J7Q9E2"/>
<dbReference type="InterPro" id="IPR002716">
    <property type="entry name" value="PIN_dom"/>
</dbReference>
<dbReference type="InterPro" id="IPR029060">
    <property type="entry name" value="PIN-like_dom_sf"/>
</dbReference>
<name>A0A8J7Q9E2_9BACT</name>